<dbReference type="SUPFAM" id="SSF53098">
    <property type="entry name" value="Ribonuclease H-like"/>
    <property type="match status" value="1"/>
</dbReference>
<dbReference type="AlphaFoldDB" id="A0A5B6UGP0"/>
<dbReference type="Pfam" id="PF22936">
    <property type="entry name" value="Pol_BBD"/>
    <property type="match status" value="1"/>
</dbReference>
<keyword evidence="1" id="KW-0645">Protease</keyword>
<proteinExistence type="predicted"/>
<keyword evidence="1" id="KW-0378">Hydrolase</keyword>
<evidence type="ECO:0000313" key="4">
    <source>
        <dbReference type="EMBL" id="KAA3452985.1"/>
    </source>
</evidence>
<keyword evidence="5" id="KW-1185">Reference proteome</keyword>
<dbReference type="Pfam" id="PF13976">
    <property type="entry name" value="gag_pre-integrs"/>
    <property type="match status" value="1"/>
</dbReference>
<dbReference type="PANTHER" id="PTHR42648">
    <property type="entry name" value="TRANSPOSASE, PUTATIVE-RELATED"/>
    <property type="match status" value="1"/>
</dbReference>
<evidence type="ECO:0000259" key="2">
    <source>
        <dbReference type="Pfam" id="PF13976"/>
    </source>
</evidence>
<dbReference type="InterPro" id="IPR039537">
    <property type="entry name" value="Retrotran_Ty1/copia-like"/>
</dbReference>
<dbReference type="GO" id="GO:0006508">
    <property type="term" value="P:proteolysis"/>
    <property type="evidence" value="ECO:0007669"/>
    <property type="project" value="UniProtKB-KW"/>
</dbReference>
<dbReference type="InterPro" id="IPR012337">
    <property type="entry name" value="RNaseH-like_sf"/>
</dbReference>
<feature type="domain" description="Retrovirus-related Pol polyprotein from transposon TNT 1-94-like beta-barrel" evidence="3">
    <location>
        <begin position="9"/>
        <end position="73"/>
    </location>
</feature>
<evidence type="ECO:0000256" key="1">
    <source>
        <dbReference type="ARBA" id="ARBA00022670"/>
    </source>
</evidence>
<dbReference type="PANTHER" id="PTHR42648:SF18">
    <property type="entry name" value="RETROTRANSPOSON, UNCLASSIFIED-LIKE PROTEIN"/>
    <property type="match status" value="1"/>
</dbReference>
<feature type="domain" description="GAG-pre-integrase" evidence="2">
    <location>
        <begin position="112"/>
        <end position="175"/>
    </location>
</feature>
<gene>
    <name evidence="4" type="ORF">EPI10_009068</name>
</gene>
<dbReference type="Gene3D" id="3.30.420.10">
    <property type="entry name" value="Ribonuclease H-like superfamily/Ribonuclease H"/>
    <property type="match status" value="1"/>
</dbReference>
<accession>A0A5B6UGP0</accession>
<dbReference type="InterPro" id="IPR054722">
    <property type="entry name" value="PolX-like_BBD"/>
</dbReference>
<comment type="caution">
    <text evidence="4">The sequence shown here is derived from an EMBL/GenBank/DDBJ whole genome shotgun (WGS) entry which is preliminary data.</text>
</comment>
<evidence type="ECO:0000313" key="5">
    <source>
        <dbReference type="Proteomes" id="UP000325315"/>
    </source>
</evidence>
<dbReference type="GO" id="GO:0003676">
    <property type="term" value="F:nucleic acid binding"/>
    <property type="evidence" value="ECO:0007669"/>
    <property type="project" value="InterPro"/>
</dbReference>
<dbReference type="GO" id="GO:0008233">
    <property type="term" value="F:peptidase activity"/>
    <property type="evidence" value="ECO:0007669"/>
    <property type="project" value="UniProtKB-KW"/>
</dbReference>
<dbReference type="EMBL" id="SMMG02000013">
    <property type="protein sequence ID" value="KAA3452985.1"/>
    <property type="molecule type" value="Genomic_DNA"/>
</dbReference>
<dbReference type="InterPro" id="IPR025724">
    <property type="entry name" value="GAG-pre-integrase_dom"/>
</dbReference>
<dbReference type="InterPro" id="IPR036397">
    <property type="entry name" value="RNaseH_sf"/>
</dbReference>
<dbReference type="OrthoDB" id="2013098at2759"/>
<dbReference type="Proteomes" id="UP000325315">
    <property type="component" value="Unassembled WGS sequence"/>
</dbReference>
<reference evidence="5" key="1">
    <citation type="journal article" date="2019" name="Plant Biotechnol. J.">
        <title>Genome sequencing of the Australian wild diploid species Gossypium australe highlights disease resistance and delayed gland morphogenesis.</title>
        <authorList>
            <person name="Cai Y."/>
            <person name="Cai X."/>
            <person name="Wang Q."/>
            <person name="Wang P."/>
            <person name="Zhang Y."/>
            <person name="Cai C."/>
            <person name="Xu Y."/>
            <person name="Wang K."/>
            <person name="Zhou Z."/>
            <person name="Wang C."/>
            <person name="Geng S."/>
            <person name="Li B."/>
            <person name="Dong Q."/>
            <person name="Hou Y."/>
            <person name="Wang H."/>
            <person name="Ai P."/>
            <person name="Liu Z."/>
            <person name="Yi F."/>
            <person name="Sun M."/>
            <person name="An G."/>
            <person name="Cheng J."/>
            <person name="Zhang Y."/>
            <person name="Shi Q."/>
            <person name="Xie Y."/>
            <person name="Shi X."/>
            <person name="Chang Y."/>
            <person name="Huang F."/>
            <person name="Chen Y."/>
            <person name="Hong S."/>
            <person name="Mi L."/>
            <person name="Sun Q."/>
            <person name="Zhang L."/>
            <person name="Zhou B."/>
            <person name="Peng R."/>
            <person name="Zhang X."/>
            <person name="Liu F."/>
        </authorList>
    </citation>
    <scope>NUCLEOTIDE SEQUENCE [LARGE SCALE GENOMIC DNA]</scope>
    <source>
        <strain evidence="5">cv. PA1801</strain>
    </source>
</reference>
<protein>
    <submittedName>
        <fullName evidence="4">Copia-type polyprotein</fullName>
    </submittedName>
</protein>
<organism evidence="4 5">
    <name type="scientific">Gossypium australe</name>
    <dbReference type="NCBI Taxonomy" id="47621"/>
    <lineage>
        <taxon>Eukaryota</taxon>
        <taxon>Viridiplantae</taxon>
        <taxon>Streptophyta</taxon>
        <taxon>Embryophyta</taxon>
        <taxon>Tracheophyta</taxon>
        <taxon>Spermatophyta</taxon>
        <taxon>Magnoliopsida</taxon>
        <taxon>eudicotyledons</taxon>
        <taxon>Gunneridae</taxon>
        <taxon>Pentapetalae</taxon>
        <taxon>rosids</taxon>
        <taxon>malvids</taxon>
        <taxon>Malvales</taxon>
        <taxon>Malvaceae</taxon>
        <taxon>Malvoideae</taxon>
        <taxon>Gossypium</taxon>
    </lineage>
</organism>
<name>A0A5B6UGP0_9ROSI</name>
<evidence type="ECO:0000259" key="3">
    <source>
        <dbReference type="Pfam" id="PF22936"/>
    </source>
</evidence>
<sequence>MPESYVWEQEVVSHLDQSFRHSVKLGNDTKMVVMGKGCVRLEIEGTKQVISEVFFVPDLKNNLLSMGQLQEKGIDILIQRSECKLYHPQRGLIVTTKMTRNMMFVISAIVLPCSQLLVSSCFQTTTEDISHLWHYRFGHLNYKSLRMMQSKRSVRGLPTINIPNKVCTHCFIRKQHKEEMTKKSSWRASRKLYLIHSDIYGPITLISTGGKRYLLSFIDNFSHKIWVYFLYDKSVTFEVFQSFKKYVENESENGIRRQLTATYTPLQNIVAKRRDRTIMNSVRSMLSEKKSQKSSGQKQFNGVPM</sequence>